<evidence type="ECO:0000313" key="1">
    <source>
        <dbReference type="EMBL" id="KYD19355.1"/>
    </source>
</evidence>
<sequence length="59" mass="6803">MTDFLPQSQFLNLLQFLFVPQYILGSGWPGNFPNIEPSWPTYSLSDLCFFTSVVYSGQY</sequence>
<accession>A0A150M4M2</accession>
<dbReference type="Proteomes" id="UP000075683">
    <property type="component" value="Unassembled WGS sequence"/>
</dbReference>
<gene>
    <name evidence="1" type="ORF">B4135_2086</name>
</gene>
<name>A0A150M4M2_9BACI</name>
<protein>
    <submittedName>
        <fullName evidence="1">Uncharacterized protein</fullName>
    </submittedName>
</protein>
<organism evidence="1 2">
    <name type="scientific">Caldibacillus debilis</name>
    <dbReference type="NCBI Taxonomy" id="301148"/>
    <lineage>
        <taxon>Bacteria</taxon>
        <taxon>Bacillati</taxon>
        <taxon>Bacillota</taxon>
        <taxon>Bacilli</taxon>
        <taxon>Bacillales</taxon>
        <taxon>Bacillaceae</taxon>
        <taxon>Caldibacillus</taxon>
    </lineage>
</organism>
<reference evidence="1 2" key="1">
    <citation type="submission" date="2016-01" db="EMBL/GenBank/DDBJ databases">
        <title>Draft Genome Sequences of Seven Thermophilic Sporeformers Isolated from Foods.</title>
        <authorList>
            <person name="Berendsen E.M."/>
            <person name="Wells-Bennik M.H."/>
            <person name="Krawcyk A.O."/>
            <person name="De Jong A."/>
            <person name="Holsappel S."/>
            <person name="Eijlander R.T."/>
            <person name="Kuipers O.P."/>
        </authorList>
    </citation>
    <scope>NUCLEOTIDE SEQUENCE [LARGE SCALE GENOMIC DNA]</scope>
    <source>
        <strain evidence="1 2">B4135</strain>
    </source>
</reference>
<dbReference type="AlphaFoldDB" id="A0A150M4M2"/>
<proteinExistence type="predicted"/>
<comment type="caution">
    <text evidence="1">The sequence shown here is derived from an EMBL/GenBank/DDBJ whole genome shotgun (WGS) entry which is preliminary data.</text>
</comment>
<dbReference type="EMBL" id="LQYT01000042">
    <property type="protein sequence ID" value="KYD19355.1"/>
    <property type="molecule type" value="Genomic_DNA"/>
</dbReference>
<evidence type="ECO:0000313" key="2">
    <source>
        <dbReference type="Proteomes" id="UP000075683"/>
    </source>
</evidence>